<name>M1KKW7_ENCCN</name>
<keyword evidence="1" id="KW-0472">Membrane</keyword>
<protein>
    <submittedName>
        <fullName evidence="2">Uncharacterized protein</fullName>
    </submittedName>
</protein>
<dbReference type="VEuPathDB" id="MicrosporidiaDB:ECU05_0050"/>
<organism evidence="2">
    <name type="scientific">Encephalitozoon cuniculi</name>
    <name type="common">Microsporidian parasite</name>
    <dbReference type="NCBI Taxonomy" id="6035"/>
    <lineage>
        <taxon>Eukaryota</taxon>
        <taxon>Fungi</taxon>
        <taxon>Fungi incertae sedis</taxon>
        <taxon>Microsporidia</taxon>
        <taxon>Unikaryonidae</taxon>
        <taxon>Encephalitozoon</taxon>
    </lineage>
</organism>
<proteinExistence type="predicted"/>
<feature type="transmembrane region" description="Helical" evidence="1">
    <location>
        <begin position="25"/>
        <end position="43"/>
    </location>
</feature>
<evidence type="ECO:0000256" key="1">
    <source>
        <dbReference type="SAM" id="Phobius"/>
    </source>
</evidence>
<dbReference type="EMBL" id="KC513610">
    <property type="protein sequence ID" value="AGE95911.1"/>
    <property type="molecule type" value="Genomic_DNA"/>
</dbReference>
<sequence length="51" mass="6128">MNTTHVPEPHRTEQHTENQRHWRKILGIAPIVSIAFPAIMYFISDQRQFQR</sequence>
<dbReference type="VEuPathDB" id="MicrosporidiaDB:AEWQ_071860"/>
<keyword evidence="1" id="KW-0812">Transmembrane</keyword>
<keyword evidence="1" id="KW-1133">Transmembrane helix</keyword>
<dbReference type="AlphaFoldDB" id="M1KKW7"/>
<accession>M1KKW7</accession>
<gene>
    <name evidence="2" type="ORF">ECU07_1870</name>
</gene>
<reference evidence="2" key="1">
    <citation type="journal article" date="2013" name="Eukaryot. Cell">
        <title>Extremely Reduced Levels of Heterozygosity in the Vertebrate Pathogen Encephalitozoon cuniculi.</title>
        <authorList>
            <person name="Selman M."/>
            <person name="Sak B."/>
            <person name="Kvac M."/>
            <person name="Farinelli L."/>
            <person name="Weiss L.M."/>
            <person name="Corradi N."/>
        </authorList>
    </citation>
    <scope>NUCLEOTIDE SEQUENCE</scope>
</reference>
<evidence type="ECO:0000313" key="2">
    <source>
        <dbReference type="EMBL" id="AGE95911.1"/>
    </source>
</evidence>